<dbReference type="NCBIfam" id="TIGR01727">
    <property type="entry name" value="oligo_HPY"/>
    <property type="match status" value="1"/>
</dbReference>
<evidence type="ECO:0000256" key="4">
    <source>
        <dbReference type="ARBA" id="ARBA00022475"/>
    </source>
</evidence>
<dbReference type="InterPro" id="IPR050388">
    <property type="entry name" value="ABC_Ni/Peptide_Import"/>
</dbReference>
<feature type="compositionally biased region" description="Low complexity" evidence="8">
    <location>
        <begin position="385"/>
        <end position="397"/>
    </location>
</feature>
<dbReference type="CDD" id="cd03257">
    <property type="entry name" value="ABC_NikE_OppD_transporters"/>
    <property type="match status" value="1"/>
</dbReference>
<keyword evidence="7" id="KW-0472">Membrane</keyword>
<dbReference type="GO" id="GO:0005886">
    <property type="term" value="C:plasma membrane"/>
    <property type="evidence" value="ECO:0007669"/>
    <property type="project" value="UniProtKB-SubCell"/>
</dbReference>
<dbReference type="PANTHER" id="PTHR43297">
    <property type="entry name" value="OLIGOPEPTIDE TRANSPORT ATP-BINDING PROTEIN APPD"/>
    <property type="match status" value="1"/>
</dbReference>
<sequence length="435" mass="44463">MTDTHGHRPAAGAQPAAGARMPSARAEQPGAEPAPAGSAAAEPEAAARGASGGAEPLLDIVGLGLELPGAARPLLADVSLRVRPGEVVGLVGESGSGKSTTAKAALALFPDGARPTGEVRVAGTDVLALRGEALRAHRARTVAMVHQDPRAALNPVRRVGDFLTERLALAGFAGNRAAVRGRAVELLAEVGLPDPARRLRQRPHELSGGMLQRVVIAGALAVGPRLLLADEATSALDVTTQAEILDLLRTVRREHGTGLLFITHDLQLAAAYCDRVLVMYAGRLVEHRPAEALFTDPRHPYTRGLLECSPTLDEAAAGVRPIPGRPPSLADAFPGCPFTARCPGAEPECERWQPRPVPLPGDGMAACRRLAEYEPDGAESGGADAGTDARGAAAGAEGVERAGADPSPGPVAVSAPARRDAAPGPVSGTTEGGAG</sequence>
<dbReference type="SUPFAM" id="SSF52540">
    <property type="entry name" value="P-loop containing nucleoside triphosphate hydrolases"/>
    <property type="match status" value="1"/>
</dbReference>
<dbReference type="Pfam" id="PF00005">
    <property type="entry name" value="ABC_tran"/>
    <property type="match status" value="1"/>
</dbReference>
<keyword evidence="4" id="KW-1003">Cell membrane</keyword>
<dbReference type="EMBL" id="BJMM01000004">
    <property type="protein sequence ID" value="GEB48625.1"/>
    <property type="molecule type" value="Genomic_DNA"/>
</dbReference>
<name>A0A4Y3QTG6_STRCI</name>
<dbReference type="InterPro" id="IPR027417">
    <property type="entry name" value="P-loop_NTPase"/>
</dbReference>
<comment type="subcellular location">
    <subcellularLocation>
        <location evidence="1">Cell membrane</location>
        <topology evidence="1">Peripheral membrane protein</topology>
    </subcellularLocation>
</comment>
<keyword evidence="5" id="KW-0547">Nucleotide-binding</keyword>
<evidence type="ECO:0000256" key="7">
    <source>
        <dbReference type="ARBA" id="ARBA00023136"/>
    </source>
</evidence>
<dbReference type="InterPro" id="IPR003439">
    <property type="entry name" value="ABC_transporter-like_ATP-bd"/>
</dbReference>
<dbReference type="FunFam" id="3.40.50.300:FF:000016">
    <property type="entry name" value="Oligopeptide ABC transporter ATP-binding component"/>
    <property type="match status" value="1"/>
</dbReference>
<proteinExistence type="inferred from homology"/>
<dbReference type="InterPro" id="IPR013563">
    <property type="entry name" value="Oligopep_ABC_C"/>
</dbReference>
<evidence type="ECO:0000256" key="5">
    <source>
        <dbReference type="ARBA" id="ARBA00022741"/>
    </source>
</evidence>
<reference evidence="10 11" key="1">
    <citation type="submission" date="2019-06" db="EMBL/GenBank/DDBJ databases">
        <title>Whole genome shotgun sequence of Streptomyces cacaoi subsp. cacaoi NBRC 12748.</title>
        <authorList>
            <person name="Hosoyama A."/>
            <person name="Uohara A."/>
            <person name="Ohji S."/>
            <person name="Ichikawa N."/>
        </authorList>
    </citation>
    <scope>NUCLEOTIDE SEQUENCE [LARGE SCALE GENOMIC DNA]</scope>
    <source>
        <strain evidence="10 11">NBRC 12748</strain>
    </source>
</reference>
<feature type="region of interest" description="Disordered" evidence="8">
    <location>
        <begin position="375"/>
        <end position="435"/>
    </location>
</feature>
<dbReference type="AlphaFoldDB" id="A0A4Y3QTG6"/>
<accession>A0A4Y3QTG6</accession>
<dbReference type="Proteomes" id="UP000319210">
    <property type="component" value="Unassembled WGS sequence"/>
</dbReference>
<keyword evidence="3" id="KW-0813">Transport</keyword>
<feature type="domain" description="ABC transporter" evidence="9">
    <location>
        <begin position="58"/>
        <end position="306"/>
    </location>
</feature>
<dbReference type="InterPro" id="IPR017871">
    <property type="entry name" value="ABC_transporter-like_CS"/>
</dbReference>
<dbReference type="InterPro" id="IPR003593">
    <property type="entry name" value="AAA+_ATPase"/>
</dbReference>
<feature type="compositionally biased region" description="Low complexity" evidence="8">
    <location>
        <begin position="9"/>
        <end position="50"/>
    </location>
</feature>
<comment type="similarity">
    <text evidence="2">Belongs to the ABC transporter superfamily.</text>
</comment>
<dbReference type="SMART" id="SM00382">
    <property type="entry name" value="AAA"/>
    <property type="match status" value="1"/>
</dbReference>
<dbReference type="GO" id="GO:0005524">
    <property type="term" value="F:ATP binding"/>
    <property type="evidence" value="ECO:0007669"/>
    <property type="project" value="UniProtKB-KW"/>
</dbReference>
<dbReference type="PROSITE" id="PS00211">
    <property type="entry name" value="ABC_TRANSPORTER_1"/>
    <property type="match status" value="1"/>
</dbReference>
<organism evidence="10 11">
    <name type="scientific">Streptomyces cacaoi</name>
    <dbReference type="NCBI Taxonomy" id="1898"/>
    <lineage>
        <taxon>Bacteria</taxon>
        <taxon>Bacillati</taxon>
        <taxon>Actinomycetota</taxon>
        <taxon>Actinomycetes</taxon>
        <taxon>Kitasatosporales</taxon>
        <taxon>Streptomycetaceae</taxon>
        <taxon>Streptomyces</taxon>
    </lineage>
</organism>
<comment type="caution">
    <text evidence="10">The sequence shown here is derived from an EMBL/GenBank/DDBJ whole genome shotgun (WGS) entry which is preliminary data.</text>
</comment>
<dbReference type="PROSITE" id="PS50893">
    <property type="entry name" value="ABC_TRANSPORTER_2"/>
    <property type="match status" value="1"/>
</dbReference>
<keyword evidence="11" id="KW-1185">Reference proteome</keyword>
<dbReference type="Gene3D" id="3.40.50.300">
    <property type="entry name" value="P-loop containing nucleotide triphosphate hydrolases"/>
    <property type="match status" value="1"/>
</dbReference>
<dbReference type="GO" id="GO:0015833">
    <property type="term" value="P:peptide transport"/>
    <property type="evidence" value="ECO:0007669"/>
    <property type="project" value="InterPro"/>
</dbReference>
<keyword evidence="6" id="KW-0067">ATP-binding</keyword>
<evidence type="ECO:0000313" key="10">
    <source>
        <dbReference type="EMBL" id="GEB48625.1"/>
    </source>
</evidence>
<dbReference type="Pfam" id="PF08352">
    <property type="entry name" value="oligo_HPY"/>
    <property type="match status" value="1"/>
</dbReference>
<feature type="compositionally biased region" description="Low complexity" evidence="8">
    <location>
        <begin position="404"/>
        <end position="416"/>
    </location>
</feature>
<dbReference type="GO" id="GO:0016887">
    <property type="term" value="F:ATP hydrolysis activity"/>
    <property type="evidence" value="ECO:0007669"/>
    <property type="project" value="InterPro"/>
</dbReference>
<evidence type="ECO:0000256" key="6">
    <source>
        <dbReference type="ARBA" id="ARBA00022840"/>
    </source>
</evidence>
<gene>
    <name evidence="10" type="ORF">SCA03_11760</name>
</gene>
<evidence type="ECO:0000259" key="9">
    <source>
        <dbReference type="PROSITE" id="PS50893"/>
    </source>
</evidence>
<protein>
    <recommendedName>
        <fullName evidence="9">ABC transporter domain-containing protein</fullName>
    </recommendedName>
</protein>
<evidence type="ECO:0000256" key="8">
    <source>
        <dbReference type="SAM" id="MobiDB-lite"/>
    </source>
</evidence>
<dbReference type="PANTHER" id="PTHR43297:SF2">
    <property type="entry name" value="DIPEPTIDE TRANSPORT ATP-BINDING PROTEIN DPPD"/>
    <property type="match status" value="1"/>
</dbReference>
<evidence type="ECO:0000256" key="1">
    <source>
        <dbReference type="ARBA" id="ARBA00004202"/>
    </source>
</evidence>
<feature type="region of interest" description="Disordered" evidence="8">
    <location>
        <begin position="1"/>
        <end position="50"/>
    </location>
</feature>
<evidence type="ECO:0000256" key="2">
    <source>
        <dbReference type="ARBA" id="ARBA00005417"/>
    </source>
</evidence>
<evidence type="ECO:0000256" key="3">
    <source>
        <dbReference type="ARBA" id="ARBA00022448"/>
    </source>
</evidence>
<evidence type="ECO:0000313" key="11">
    <source>
        <dbReference type="Proteomes" id="UP000319210"/>
    </source>
</evidence>